<protein>
    <submittedName>
        <fullName evidence="4">HlyD family efflux transporter periplasmic adaptor subunit</fullName>
    </submittedName>
</protein>
<keyword evidence="2" id="KW-0175">Coiled coil</keyword>
<feature type="transmembrane region" description="Helical" evidence="3">
    <location>
        <begin position="190"/>
        <end position="210"/>
    </location>
</feature>
<dbReference type="PANTHER" id="PTHR32347">
    <property type="entry name" value="EFFLUX SYSTEM COMPONENT YKNX-RELATED"/>
    <property type="match status" value="1"/>
</dbReference>
<keyword evidence="5" id="KW-1185">Reference proteome</keyword>
<gene>
    <name evidence="4" type="ORF">KTN04_09985</name>
</gene>
<evidence type="ECO:0000256" key="2">
    <source>
        <dbReference type="ARBA" id="ARBA00023054"/>
    </source>
</evidence>
<reference evidence="4 5" key="1">
    <citation type="submission" date="2021-06" db="EMBL/GenBank/DDBJ databases">
        <title>Bacterium isolated from marine sediment.</title>
        <authorList>
            <person name="Zhu K.-L."/>
            <person name="Du Z.-J."/>
            <person name="Liang Q.-Y."/>
        </authorList>
    </citation>
    <scope>NUCLEOTIDE SEQUENCE [LARGE SCALE GENOMIC DNA]</scope>
    <source>
        <strain evidence="4 5">A346</strain>
    </source>
</reference>
<organism evidence="4 5">
    <name type="scientific">Marinobacterium weihaiense</name>
    <dbReference type="NCBI Taxonomy" id="2851016"/>
    <lineage>
        <taxon>Bacteria</taxon>
        <taxon>Pseudomonadati</taxon>
        <taxon>Pseudomonadota</taxon>
        <taxon>Gammaproteobacteria</taxon>
        <taxon>Oceanospirillales</taxon>
        <taxon>Oceanospirillaceae</taxon>
        <taxon>Marinobacterium</taxon>
    </lineage>
</organism>
<dbReference type="PANTHER" id="PTHR32347:SF23">
    <property type="entry name" value="BLL5650 PROTEIN"/>
    <property type="match status" value="1"/>
</dbReference>
<evidence type="ECO:0000256" key="3">
    <source>
        <dbReference type="SAM" id="Phobius"/>
    </source>
</evidence>
<dbReference type="Proteomes" id="UP000755551">
    <property type="component" value="Unassembled WGS sequence"/>
</dbReference>
<dbReference type="EMBL" id="JAHQZT010000011">
    <property type="protein sequence ID" value="MBV0933666.1"/>
    <property type="molecule type" value="Genomic_DNA"/>
</dbReference>
<proteinExistence type="predicted"/>
<evidence type="ECO:0000313" key="4">
    <source>
        <dbReference type="EMBL" id="MBV0933666.1"/>
    </source>
</evidence>
<keyword evidence="3" id="KW-1133">Transmembrane helix</keyword>
<keyword evidence="3" id="KW-0812">Transmembrane</keyword>
<sequence>MPEAVQQSGTGQHNASEAMLATLLHLMRRAREAASAASLRFVLVNETHALAPYRQAALWTQGQGVEALSGVSAVERQAPYVHWLDRWCKQADAAEAGTATLDLRMLSGSDEWAGWQEWLPPFLAVIRLPAREGYPGGRLVLAREQPFKSAELSLLQEWCDAWGQAYAASRPVGWWPRWRARQRTDQRRRWLWRGGVALAVVAIACVPVRLSVLAPAELVPLEPAIIRAPMDGIIDAIQVSPNQRVEAEQPLFAFDRVSLASRLEVAQRSLTTIQAEYRRNAQRALFDPESKAELAVLQSQIAERQVEVEYLSELNARSQVDSPQAGIVLFEDAGELVGRPVVTGERIMVVADEHRTQIEAWVSPADMVSLPVGSRVRLYLSADPVHPVSARVSYVAHLAEQRPDGQYAYRVRAQLDPDAAEPGPRVGLKGTAKLEGDRVTLIYWIVRRPWSALRGWIGL</sequence>
<evidence type="ECO:0000313" key="5">
    <source>
        <dbReference type="Proteomes" id="UP000755551"/>
    </source>
</evidence>
<name>A0ABS6MBI3_9GAMM</name>
<evidence type="ECO:0000256" key="1">
    <source>
        <dbReference type="ARBA" id="ARBA00004196"/>
    </source>
</evidence>
<accession>A0ABS6MBI3</accession>
<dbReference type="RefSeq" id="WP_217335088.1">
    <property type="nucleotide sequence ID" value="NZ_JAHQZT010000011.1"/>
</dbReference>
<dbReference type="InterPro" id="IPR050465">
    <property type="entry name" value="UPF0194_transport"/>
</dbReference>
<comment type="caution">
    <text evidence="4">The sequence shown here is derived from an EMBL/GenBank/DDBJ whole genome shotgun (WGS) entry which is preliminary data.</text>
</comment>
<keyword evidence="3" id="KW-0472">Membrane</keyword>
<comment type="subcellular location">
    <subcellularLocation>
        <location evidence="1">Cell envelope</location>
    </subcellularLocation>
</comment>